<evidence type="ECO:0000313" key="14">
    <source>
        <dbReference type="Proteomes" id="UP000294683"/>
    </source>
</evidence>
<evidence type="ECO:0000313" key="13">
    <source>
        <dbReference type="Proteomes" id="UP000255113"/>
    </source>
</evidence>
<dbReference type="GO" id="GO:1990883">
    <property type="term" value="F:18S rRNA cytidine N-acetyltransferase activity"/>
    <property type="evidence" value="ECO:0007669"/>
    <property type="project" value="TreeGrafter"/>
</dbReference>
<dbReference type="Gene3D" id="3.40.50.300">
    <property type="entry name" value="P-loop containing nucleotide triphosphate hydrolases"/>
    <property type="match status" value="1"/>
</dbReference>
<dbReference type="PANTHER" id="PTHR10925:SF5">
    <property type="entry name" value="RNA CYTIDINE ACETYLTRANSFERASE"/>
    <property type="match status" value="1"/>
</dbReference>
<dbReference type="Proteomes" id="UP000294683">
    <property type="component" value="Unassembled WGS sequence"/>
</dbReference>
<dbReference type="GO" id="GO:0005737">
    <property type="term" value="C:cytoplasm"/>
    <property type="evidence" value="ECO:0007669"/>
    <property type="project" value="UniProtKB-SubCell"/>
</dbReference>
<dbReference type="InterPro" id="IPR016181">
    <property type="entry name" value="Acyl_CoA_acyltransferase"/>
</dbReference>
<dbReference type="SUPFAM" id="SSF52540">
    <property type="entry name" value="P-loop containing nucleoside triphosphate hydrolases"/>
    <property type="match status" value="1"/>
</dbReference>
<dbReference type="EMBL" id="UGSQ01000003">
    <property type="protein sequence ID" value="SUB25925.1"/>
    <property type="molecule type" value="Genomic_DNA"/>
</dbReference>
<gene>
    <name evidence="11" type="primary">ypfI</name>
    <name evidence="9" type="synonym">tmcA</name>
    <name evidence="12" type="ORF">EV689_10223</name>
    <name evidence="11" type="ORF">NCTC11188_00243</name>
</gene>
<evidence type="ECO:0000256" key="3">
    <source>
        <dbReference type="ARBA" id="ARBA00022679"/>
    </source>
</evidence>
<dbReference type="GO" id="GO:0051391">
    <property type="term" value="P:tRNA acetylation"/>
    <property type="evidence" value="ECO:0007669"/>
    <property type="project" value="UniProtKB-UniRule"/>
</dbReference>
<dbReference type="InterPro" id="IPR027417">
    <property type="entry name" value="P-loop_NTPase"/>
</dbReference>
<dbReference type="InterPro" id="IPR032672">
    <property type="entry name" value="TmcA/NAT10/Kre33"/>
</dbReference>
<sequence>MQPRQLCILVGENAWLQTQLSPLFSDFTRFEKQSAVLFFDENCTALFPEQNITPIPFRKVKNQLGREHSLVIYDARQSLNLDALAIAAGTLQAGGQLYLLFNHWQHLATQIDLDSQRWSGVPQGICTPNFVQFMQQKVREYGFPIYQQQNGDSFLPAPYNSAIDLIKHFHSATQDQQRILQQLLNAPKEINVITAKRGRGKSALAGLFASHLDKVILTAPNKSAVQILQDFAEKDLFFIAPDDLAQQVQQDPDKFYDHWLLIDEAAMIPLPLLMQLTAHFRAIFCTTTIQSYEGTGRGFLLKFMQKNHRTLQHFELSTPLRWRADDLIEPFMSDLLLLEAENQLAQPEFQPNFVPNADLHFHWHHSHSLFQQGEYEDFYGLLTLAHYKTSPVDLRRLLDGKHQQFLLAKFNQDLLGALWLLNEGAMQDSTLIEGIMQGVRRPKGNLVAQILCQVSLNEAACKLSSARISRIAVQPKWQHQGIGQALMAEVNQPRQQNQDHTQDFLSVSFGYTPELAQFWQKCGFNLVYLGSHKEASSGCYSAISVKGVSRAGQDFCTKLLAQFERDMPLSFHPLATQLCPQGQQERDFSLNEQDIKALHYFAHYQRNLASTIPAIRRLLWGNQGEILPLLSAYCEQKILPSTGKKQWVQACREEVKRWLQKPKILL</sequence>
<evidence type="ECO:0000256" key="7">
    <source>
        <dbReference type="ARBA" id="ARBA00022884"/>
    </source>
</evidence>
<name>A0A379AUF2_AVIGA</name>
<comment type="caution">
    <text evidence="9">Lacks conserved residue(s) required for the propagation of feature annotation.</text>
</comment>
<accession>A0A379AUF2</accession>
<evidence type="ECO:0000256" key="2">
    <source>
        <dbReference type="ARBA" id="ARBA00022555"/>
    </source>
</evidence>
<proteinExistence type="inferred from homology"/>
<keyword evidence="6 9" id="KW-0067">ATP-binding</keyword>
<organism evidence="11 13">
    <name type="scientific">Avibacterium gallinarum</name>
    <name type="common">Pasteurella gallinarum</name>
    <dbReference type="NCBI Taxonomy" id="755"/>
    <lineage>
        <taxon>Bacteria</taxon>
        <taxon>Pseudomonadati</taxon>
        <taxon>Pseudomonadota</taxon>
        <taxon>Gammaproteobacteria</taxon>
        <taxon>Pasteurellales</taxon>
        <taxon>Pasteurellaceae</taxon>
        <taxon>Avibacterium</taxon>
    </lineage>
</organism>
<evidence type="ECO:0000256" key="4">
    <source>
        <dbReference type="ARBA" id="ARBA00022694"/>
    </source>
</evidence>
<keyword evidence="5 9" id="KW-0547">Nucleotide-binding</keyword>
<dbReference type="Gene3D" id="3.40.50.11040">
    <property type="match status" value="1"/>
</dbReference>
<comment type="subcellular location">
    <subcellularLocation>
        <location evidence="9">Cytoplasm</location>
    </subcellularLocation>
</comment>
<dbReference type="GO" id="GO:0000049">
    <property type="term" value="F:tRNA binding"/>
    <property type="evidence" value="ECO:0007669"/>
    <property type="project" value="UniProtKB-UniRule"/>
</dbReference>
<dbReference type="InterPro" id="IPR024914">
    <property type="entry name" value="tRNA_acetyltr_TmcA"/>
</dbReference>
<dbReference type="Pfam" id="PF17176">
    <property type="entry name" value="tRNA_bind_3"/>
    <property type="match status" value="1"/>
</dbReference>
<evidence type="ECO:0000259" key="10">
    <source>
        <dbReference type="PROSITE" id="PS51186"/>
    </source>
</evidence>
<dbReference type="AlphaFoldDB" id="A0A379AUF2"/>
<feature type="binding site" evidence="9">
    <location>
        <position position="176"/>
    </location>
    <ligand>
        <name>ATP</name>
        <dbReference type="ChEBI" id="CHEBI:30616"/>
    </ligand>
</feature>
<evidence type="ECO:0000313" key="12">
    <source>
        <dbReference type="EMBL" id="TDP29497.1"/>
    </source>
</evidence>
<dbReference type="FunFam" id="3.40.50.300:FF:001011">
    <property type="entry name" value="tRNA(Met) cytidine acetyltransferase TmcA"/>
    <property type="match status" value="1"/>
</dbReference>
<dbReference type="InterPro" id="IPR007807">
    <property type="entry name" value="TcmA/NAT10_helicase"/>
</dbReference>
<keyword evidence="8 9" id="KW-0012">Acyltransferase</keyword>
<dbReference type="HAMAP" id="MF_01886">
    <property type="entry name" value="tRNA_acetyltr_TmcA"/>
    <property type="match status" value="1"/>
</dbReference>
<dbReference type="Pfam" id="PF08351">
    <property type="entry name" value="TmcA_N"/>
    <property type="match status" value="1"/>
</dbReference>
<evidence type="ECO:0000256" key="6">
    <source>
        <dbReference type="ARBA" id="ARBA00022840"/>
    </source>
</evidence>
<comment type="catalytic activity">
    <reaction evidence="9">
        <text>cytidine(34) in elongator tRNA(Met) + acetyl-CoA + ATP + H2O = N(4)-acetylcytidine(34) in elongator tRNA(Met) + ADP + phosphate + CoA + H(+)</text>
        <dbReference type="Rhea" id="RHEA:43788"/>
        <dbReference type="Rhea" id="RHEA-COMP:10693"/>
        <dbReference type="Rhea" id="RHEA-COMP:10694"/>
        <dbReference type="ChEBI" id="CHEBI:15377"/>
        <dbReference type="ChEBI" id="CHEBI:15378"/>
        <dbReference type="ChEBI" id="CHEBI:30616"/>
        <dbReference type="ChEBI" id="CHEBI:43474"/>
        <dbReference type="ChEBI" id="CHEBI:57287"/>
        <dbReference type="ChEBI" id="CHEBI:57288"/>
        <dbReference type="ChEBI" id="CHEBI:74900"/>
        <dbReference type="ChEBI" id="CHEBI:82748"/>
        <dbReference type="ChEBI" id="CHEBI:456216"/>
        <dbReference type="EC" id="2.3.1.193"/>
    </reaction>
</comment>
<evidence type="ECO:0000313" key="11">
    <source>
        <dbReference type="EMBL" id="SUB25925.1"/>
    </source>
</evidence>
<feature type="binding site" evidence="9">
    <location>
        <position position="514"/>
    </location>
    <ligand>
        <name>acetyl-CoA</name>
        <dbReference type="ChEBI" id="CHEBI:57288"/>
    </ligand>
</feature>
<dbReference type="Pfam" id="PF05127">
    <property type="entry name" value="NAT10_TcmA_helicase"/>
    <property type="match status" value="1"/>
</dbReference>
<dbReference type="PANTHER" id="PTHR10925">
    <property type="entry name" value="N-ACETYLTRANSFERASE 10"/>
    <property type="match status" value="1"/>
</dbReference>
<dbReference type="InterPro" id="IPR038321">
    <property type="entry name" value="TmcA_C_sf"/>
</dbReference>
<dbReference type="InterPro" id="IPR000182">
    <property type="entry name" value="GNAT_dom"/>
</dbReference>
<dbReference type="CDD" id="cd04301">
    <property type="entry name" value="NAT_SF"/>
    <property type="match status" value="1"/>
</dbReference>
<evidence type="ECO:0000256" key="5">
    <source>
        <dbReference type="ARBA" id="ARBA00022741"/>
    </source>
</evidence>
<dbReference type="Proteomes" id="UP000255113">
    <property type="component" value="Unassembled WGS sequence"/>
</dbReference>
<dbReference type="GO" id="GO:1904812">
    <property type="term" value="P:rRNA acetylation involved in maturation of SSU-rRNA"/>
    <property type="evidence" value="ECO:0007669"/>
    <property type="project" value="TreeGrafter"/>
</dbReference>
<evidence type="ECO:0000256" key="1">
    <source>
        <dbReference type="ARBA" id="ARBA00022490"/>
    </source>
</evidence>
<dbReference type="EMBL" id="SNXJ01000002">
    <property type="protein sequence ID" value="TDP29497.1"/>
    <property type="molecule type" value="Genomic_DNA"/>
</dbReference>
<feature type="binding site" evidence="9">
    <location>
        <begin position="471"/>
        <end position="473"/>
    </location>
    <ligand>
        <name>acetyl-CoA</name>
        <dbReference type="ChEBI" id="CHEBI:57288"/>
    </ligand>
</feature>
<keyword evidence="14" id="KW-1185">Reference proteome</keyword>
<feature type="binding site" evidence="9">
    <location>
        <position position="321"/>
    </location>
    <ligand>
        <name>ATP</name>
        <dbReference type="ChEBI" id="CHEBI:30616"/>
    </ligand>
</feature>
<protein>
    <recommendedName>
        <fullName evidence="9">tRNA(Met) cytidine acetyltransferase TmcA</fullName>
        <ecNumber evidence="9">2.3.1.193</ecNumber>
    </recommendedName>
</protein>
<keyword evidence="4 9" id="KW-0819">tRNA processing</keyword>
<dbReference type="Gene3D" id="3.40.630.30">
    <property type="match status" value="1"/>
</dbReference>
<evidence type="ECO:0000256" key="8">
    <source>
        <dbReference type="ARBA" id="ARBA00023315"/>
    </source>
</evidence>
<comment type="function">
    <text evidence="9">Catalyzes the formation of N(4)-acetylcytidine (ac(4)C) at the wobble position of tRNA(Met), by using acetyl-CoA as an acetyl donor and ATP (or GTP).</text>
</comment>
<evidence type="ECO:0000256" key="9">
    <source>
        <dbReference type="HAMAP-Rule" id="MF_01886"/>
    </source>
</evidence>
<dbReference type="GO" id="GO:0051392">
    <property type="term" value="F:tRNA cytidine N4-acetyltransferase activity"/>
    <property type="evidence" value="ECO:0007669"/>
    <property type="project" value="UniProtKB-UniRule"/>
</dbReference>
<dbReference type="GO" id="GO:0005524">
    <property type="term" value="F:ATP binding"/>
    <property type="evidence" value="ECO:0007669"/>
    <property type="project" value="UniProtKB-UniRule"/>
</dbReference>
<keyword evidence="3 9" id="KW-0808">Transferase</keyword>
<dbReference type="Pfam" id="PF13718">
    <property type="entry name" value="GNAT_acetyltr_2"/>
    <property type="match status" value="2"/>
</dbReference>
<keyword evidence="1 9" id="KW-0963">Cytoplasm</keyword>
<dbReference type="EC" id="2.3.1.193" evidence="9"/>
<keyword evidence="2 9" id="KW-0820">tRNA-binding</keyword>
<dbReference type="Gene3D" id="1.20.120.890">
    <property type="entry name" value="tRNA(Met) cytidine acetyltransferase, tail domain"/>
    <property type="match status" value="1"/>
</dbReference>
<dbReference type="GO" id="GO:0002101">
    <property type="term" value="P:tRNA wobble cytosine modification"/>
    <property type="evidence" value="ECO:0007669"/>
    <property type="project" value="UniProtKB-UniRule"/>
</dbReference>
<dbReference type="InterPro" id="IPR013562">
    <property type="entry name" value="TmcA/NAT10_N"/>
</dbReference>
<dbReference type="InterPro" id="IPR033442">
    <property type="entry name" value="TmcA_tRNA_bind"/>
</dbReference>
<keyword evidence="7 9" id="KW-0694">RNA-binding</keyword>
<comment type="similarity">
    <text evidence="9">Belongs to the TmcA family.</text>
</comment>
<dbReference type="SUPFAM" id="SSF55729">
    <property type="entry name" value="Acyl-CoA N-acyltransferases (Nat)"/>
    <property type="match status" value="1"/>
</dbReference>
<dbReference type="RefSeq" id="WP_103854046.1">
    <property type="nucleotide sequence ID" value="NZ_PQVJ01000021.1"/>
</dbReference>
<feature type="domain" description="N-acetyltransferase" evidence="10">
    <location>
        <begin position="392"/>
        <end position="546"/>
    </location>
</feature>
<reference evidence="11 13" key="1">
    <citation type="submission" date="2018-06" db="EMBL/GenBank/DDBJ databases">
        <authorList>
            <consortium name="Pathogen Informatics"/>
            <person name="Doyle S."/>
        </authorList>
    </citation>
    <scope>NUCLEOTIDE SEQUENCE [LARGE SCALE GENOMIC DNA]</scope>
    <source>
        <strain evidence="11 13">NCTC11188</strain>
    </source>
</reference>
<dbReference type="PROSITE" id="PS51186">
    <property type="entry name" value="GNAT"/>
    <property type="match status" value="1"/>
</dbReference>
<reference evidence="12 14" key="2">
    <citation type="submission" date="2019-03" db="EMBL/GenBank/DDBJ databases">
        <title>Genomic Encyclopedia of Type Strains, Phase IV (KMG-IV): sequencing the most valuable type-strain genomes for metagenomic binning, comparative biology and taxonomic classification.</title>
        <authorList>
            <person name="Goeker M."/>
        </authorList>
    </citation>
    <scope>NUCLEOTIDE SEQUENCE [LARGE SCALE GENOMIC DNA]</scope>
    <source>
        <strain evidence="12 14">DSM 17481</strain>
    </source>
</reference>